<dbReference type="GO" id="GO:0005524">
    <property type="term" value="F:ATP binding"/>
    <property type="evidence" value="ECO:0007669"/>
    <property type="project" value="UniProtKB-KW"/>
</dbReference>
<dbReference type="GO" id="GO:0016887">
    <property type="term" value="F:ATP hydrolysis activity"/>
    <property type="evidence" value="ECO:0007669"/>
    <property type="project" value="InterPro"/>
</dbReference>
<dbReference type="STRING" id="1576369.SAMN05421753_102317"/>
<dbReference type="InterPro" id="IPR003439">
    <property type="entry name" value="ABC_transporter-like_ATP-bd"/>
</dbReference>
<gene>
    <name evidence="5" type="ORF">SAMN05421753_102317</name>
</gene>
<keyword evidence="1" id="KW-0813">Transport</keyword>
<organism evidence="5 6">
    <name type="scientific">Planctomicrobium piriforme</name>
    <dbReference type="NCBI Taxonomy" id="1576369"/>
    <lineage>
        <taxon>Bacteria</taxon>
        <taxon>Pseudomonadati</taxon>
        <taxon>Planctomycetota</taxon>
        <taxon>Planctomycetia</taxon>
        <taxon>Planctomycetales</taxon>
        <taxon>Planctomycetaceae</taxon>
        <taxon>Planctomicrobium</taxon>
    </lineage>
</organism>
<evidence type="ECO:0000313" key="6">
    <source>
        <dbReference type="Proteomes" id="UP000199518"/>
    </source>
</evidence>
<dbReference type="InterPro" id="IPR017871">
    <property type="entry name" value="ABC_transporter-like_CS"/>
</dbReference>
<dbReference type="CDD" id="cd03214">
    <property type="entry name" value="ABC_Iron-Siderophores_B12_Hemin"/>
    <property type="match status" value="1"/>
</dbReference>
<evidence type="ECO:0000259" key="4">
    <source>
        <dbReference type="PROSITE" id="PS50893"/>
    </source>
</evidence>
<dbReference type="EMBL" id="FOQD01000002">
    <property type="protein sequence ID" value="SFH74901.1"/>
    <property type="molecule type" value="Genomic_DNA"/>
</dbReference>
<dbReference type="PROSITE" id="PS00211">
    <property type="entry name" value="ABC_TRANSPORTER_1"/>
    <property type="match status" value="1"/>
</dbReference>
<evidence type="ECO:0000256" key="3">
    <source>
        <dbReference type="ARBA" id="ARBA00022840"/>
    </source>
</evidence>
<dbReference type="RefSeq" id="WP_245764512.1">
    <property type="nucleotide sequence ID" value="NZ_FOQD01000002.1"/>
</dbReference>
<dbReference type="AlphaFoldDB" id="A0A1I3CL10"/>
<dbReference type="Pfam" id="PF00005">
    <property type="entry name" value="ABC_tran"/>
    <property type="match status" value="1"/>
</dbReference>
<dbReference type="Gene3D" id="3.40.50.300">
    <property type="entry name" value="P-loop containing nucleotide triphosphate hydrolases"/>
    <property type="match status" value="1"/>
</dbReference>
<sequence>MTENLLLPMATLQANDVGFCYGTRRVLHNVNLMLEPGVTALVGPNAAGKSTLLKCLCGQLSPKGEITLDGQSLRGLSRRDLSRQIGYLPQTQMQRSRFTVFETILLGRLHELGWRASQSEIERVHDVLEETSLTSLADRETSELSGGQIQMVAIAQALVREPSVLLLDEPTSNLDLRRQLEVCSRIRHLTAARGVCTLMAMHDLNLAARYADHVLVLREGTPYANGTPAQVLTETMLEEVYQVAAQVTLGANGHPSIVIQGPSDESGEI</sequence>
<dbReference type="PANTHER" id="PTHR42794">
    <property type="entry name" value="HEMIN IMPORT ATP-BINDING PROTEIN HMUV"/>
    <property type="match status" value="1"/>
</dbReference>
<keyword evidence="6" id="KW-1185">Reference proteome</keyword>
<keyword evidence="3 5" id="KW-0067">ATP-binding</keyword>
<evidence type="ECO:0000256" key="2">
    <source>
        <dbReference type="ARBA" id="ARBA00022741"/>
    </source>
</evidence>
<dbReference type="SMART" id="SM00382">
    <property type="entry name" value="AAA"/>
    <property type="match status" value="1"/>
</dbReference>
<reference evidence="6" key="1">
    <citation type="submission" date="2016-10" db="EMBL/GenBank/DDBJ databases">
        <authorList>
            <person name="Varghese N."/>
            <person name="Submissions S."/>
        </authorList>
    </citation>
    <scope>NUCLEOTIDE SEQUENCE [LARGE SCALE GENOMIC DNA]</scope>
    <source>
        <strain evidence="6">DSM 26348</strain>
    </source>
</reference>
<dbReference type="PROSITE" id="PS50893">
    <property type="entry name" value="ABC_TRANSPORTER_2"/>
    <property type="match status" value="1"/>
</dbReference>
<evidence type="ECO:0000313" key="5">
    <source>
        <dbReference type="EMBL" id="SFH74901.1"/>
    </source>
</evidence>
<accession>A0A1I3CL10</accession>
<dbReference type="SUPFAM" id="SSF52540">
    <property type="entry name" value="P-loop containing nucleoside triphosphate hydrolases"/>
    <property type="match status" value="1"/>
</dbReference>
<dbReference type="InterPro" id="IPR027417">
    <property type="entry name" value="P-loop_NTPase"/>
</dbReference>
<protein>
    <submittedName>
        <fullName evidence="5">Iron complex transport system ATP-binding protein</fullName>
    </submittedName>
</protein>
<dbReference type="InterPro" id="IPR003593">
    <property type="entry name" value="AAA+_ATPase"/>
</dbReference>
<keyword evidence="2" id="KW-0547">Nucleotide-binding</keyword>
<name>A0A1I3CL10_9PLAN</name>
<dbReference type="PANTHER" id="PTHR42794:SF2">
    <property type="entry name" value="ABC TRANSPORTER ATP-BINDING PROTEIN"/>
    <property type="match status" value="1"/>
</dbReference>
<dbReference type="Proteomes" id="UP000199518">
    <property type="component" value="Unassembled WGS sequence"/>
</dbReference>
<evidence type="ECO:0000256" key="1">
    <source>
        <dbReference type="ARBA" id="ARBA00022448"/>
    </source>
</evidence>
<proteinExistence type="predicted"/>
<dbReference type="FunFam" id="3.40.50.300:FF:000134">
    <property type="entry name" value="Iron-enterobactin ABC transporter ATP-binding protein"/>
    <property type="match status" value="1"/>
</dbReference>
<feature type="domain" description="ABC transporter" evidence="4">
    <location>
        <begin position="12"/>
        <end position="244"/>
    </location>
</feature>